<dbReference type="InParanoid" id="A0A1X7V8D7"/>
<name>A0A1X7V8D7_AMPQE</name>
<keyword evidence="4" id="KW-1185">Reference proteome</keyword>
<dbReference type="EnsemblMetazoa" id="Aqu2.1.36565_001">
    <property type="protein sequence ID" value="Aqu2.1.36565_001"/>
    <property type="gene ID" value="Aqu2.1.36565"/>
</dbReference>
<dbReference type="Gene3D" id="2.30.29.30">
    <property type="entry name" value="Pleckstrin-homology domain (PH domain)/Phosphotyrosine-binding domain (PTB)"/>
    <property type="match status" value="2"/>
</dbReference>
<evidence type="ECO:0000259" key="2">
    <source>
        <dbReference type="PROSITE" id="PS50003"/>
    </source>
</evidence>
<feature type="compositionally biased region" description="Basic and acidic residues" evidence="1">
    <location>
        <begin position="221"/>
        <end position="232"/>
    </location>
</feature>
<dbReference type="PANTHER" id="PTHR14336">
    <property type="entry name" value="TANDEM PH DOMAIN CONTAINING PROTEIN"/>
    <property type="match status" value="1"/>
</dbReference>
<dbReference type="InterPro" id="IPR001849">
    <property type="entry name" value="PH_domain"/>
</dbReference>
<dbReference type="AlphaFoldDB" id="A0A1X7V8D7"/>
<evidence type="ECO:0000313" key="4">
    <source>
        <dbReference type="Proteomes" id="UP000007879"/>
    </source>
</evidence>
<protein>
    <recommendedName>
        <fullName evidence="2">PH domain-containing protein</fullName>
    </recommendedName>
</protein>
<dbReference type="OrthoDB" id="10261837at2759"/>
<feature type="compositionally biased region" description="Basic and acidic residues" evidence="1">
    <location>
        <begin position="182"/>
        <end position="192"/>
    </location>
</feature>
<dbReference type="PANTHER" id="PTHR14336:SF8">
    <property type="entry name" value="PROTEIN OPY1"/>
    <property type="match status" value="1"/>
</dbReference>
<dbReference type="CDD" id="cd00821">
    <property type="entry name" value="PH"/>
    <property type="match status" value="1"/>
</dbReference>
<feature type="compositionally biased region" description="Polar residues" evidence="1">
    <location>
        <begin position="378"/>
        <end position="388"/>
    </location>
</feature>
<feature type="region of interest" description="Disordered" evidence="1">
    <location>
        <begin position="302"/>
        <end position="394"/>
    </location>
</feature>
<proteinExistence type="predicted"/>
<feature type="region of interest" description="Disordered" evidence="1">
    <location>
        <begin position="129"/>
        <end position="166"/>
    </location>
</feature>
<sequence>MSSPAPRRRKFAFDLRKPIMKGVILKQGGFHKAFKQRFFILYPGFLVYYEDGQKWQYDLQRGETLGSRLGAIKLVGGSVEKSRNPPKGAKYAFVVHCPDKSNNRSEFTFNCQSNEERYQWISKIQSAIPTGSESPQAQAKKVKAEPDTLPVSKLAEPPTPNSMERQETVDDAALLATKNHTEDDHKETHIDDVLGPSNVQQHSSDEEDPDTIPLSDNPANKAKDNDNEDKTKVGQIVSSASIKVRESKEEVEEEKESNTVTSEETVAEQTTEGEPDDMEVKEVVIETEAAAIEKFRASIIDHSLIGDPDQDSASDGESGPRDGEGSNTSSPPPEDEQIVIEASNTNSPPPEDEQRVTSPSIVVTEGTLKREGTGASGGSSSPERSTTPDMRRPSGALVFTEKRGYLYKVGGNVKSWNLRYFILQPGIFRYFKNDPQGKPLGEVKLKNVKITFPKKGEKKFSAFQFNVHTESTWNKRRDWGMAASTEKEMKEWMEAFELASGAVITSPDSNGSE</sequence>
<dbReference type="Pfam" id="PF00169">
    <property type="entry name" value="PH"/>
    <property type="match status" value="2"/>
</dbReference>
<dbReference type="SUPFAM" id="SSF50729">
    <property type="entry name" value="PH domain-like"/>
    <property type="match status" value="2"/>
</dbReference>
<gene>
    <name evidence="3" type="primary">100635519</name>
</gene>
<reference evidence="4" key="1">
    <citation type="journal article" date="2010" name="Nature">
        <title>The Amphimedon queenslandica genome and the evolution of animal complexity.</title>
        <authorList>
            <person name="Srivastava M."/>
            <person name="Simakov O."/>
            <person name="Chapman J."/>
            <person name="Fahey B."/>
            <person name="Gauthier M.E."/>
            <person name="Mitros T."/>
            <person name="Richards G.S."/>
            <person name="Conaco C."/>
            <person name="Dacre M."/>
            <person name="Hellsten U."/>
            <person name="Larroux C."/>
            <person name="Putnam N.H."/>
            <person name="Stanke M."/>
            <person name="Adamska M."/>
            <person name="Darling A."/>
            <person name="Degnan S.M."/>
            <person name="Oakley T.H."/>
            <person name="Plachetzki D.C."/>
            <person name="Zhai Y."/>
            <person name="Adamski M."/>
            <person name="Calcino A."/>
            <person name="Cummins S.F."/>
            <person name="Goodstein D.M."/>
            <person name="Harris C."/>
            <person name="Jackson D.J."/>
            <person name="Leys S.P."/>
            <person name="Shu S."/>
            <person name="Woodcroft B.J."/>
            <person name="Vervoort M."/>
            <person name="Kosik K.S."/>
            <person name="Manning G."/>
            <person name="Degnan B.M."/>
            <person name="Rokhsar D.S."/>
        </authorList>
    </citation>
    <scope>NUCLEOTIDE SEQUENCE [LARGE SCALE GENOMIC DNA]</scope>
</reference>
<dbReference type="SMART" id="SM00233">
    <property type="entry name" value="PH"/>
    <property type="match status" value="2"/>
</dbReference>
<dbReference type="KEGG" id="aqu:100635519"/>
<dbReference type="Proteomes" id="UP000007879">
    <property type="component" value="Unassembled WGS sequence"/>
</dbReference>
<dbReference type="EnsemblMetazoa" id="XM_003385185.3">
    <property type="protein sequence ID" value="XP_003385233.1"/>
    <property type="gene ID" value="LOC100635519"/>
</dbReference>
<evidence type="ECO:0000313" key="3">
    <source>
        <dbReference type="EnsemblMetazoa" id="Aqu2.1.36565_001"/>
    </source>
</evidence>
<feature type="region of interest" description="Disordered" evidence="1">
    <location>
        <begin position="182"/>
        <end position="281"/>
    </location>
</feature>
<accession>A0A1X7V8D7</accession>
<feature type="domain" description="PH" evidence="2">
    <location>
        <begin position="399"/>
        <end position="501"/>
    </location>
</feature>
<reference evidence="3" key="2">
    <citation type="submission" date="2017-05" db="UniProtKB">
        <authorList>
            <consortium name="EnsemblMetazoa"/>
        </authorList>
    </citation>
    <scope>IDENTIFICATION</scope>
</reference>
<dbReference type="InterPro" id="IPR011993">
    <property type="entry name" value="PH-like_dom_sf"/>
</dbReference>
<evidence type="ECO:0000256" key="1">
    <source>
        <dbReference type="SAM" id="MobiDB-lite"/>
    </source>
</evidence>
<organism evidence="3">
    <name type="scientific">Amphimedon queenslandica</name>
    <name type="common">Sponge</name>
    <dbReference type="NCBI Taxonomy" id="400682"/>
    <lineage>
        <taxon>Eukaryota</taxon>
        <taxon>Metazoa</taxon>
        <taxon>Porifera</taxon>
        <taxon>Demospongiae</taxon>
        <taxon>Heteroscleromorpha</taxon>
        <taxon>Haplosclerida</taxon>
        <taxon>Niphatidae</taxon>
        <taxon>Amphimedon</taxon>
    </lineage>
</organism>
<dbReference type="InterPro" id="IPR051707">
    <property type="entry name" value="PI-Interact_SigTrans_Reg"/>
</dbReference>
<dbReference type="PROSITE" id="PS50003">
    <property type="entry name" value="PH_DOMAIN"/>
    <property type="match status" value="2"/>
</dbReference>
<feature type="domain" description="PH" evidence="2">
    <location>
        <begin position="17"/>
        <end position="129"/>
    </location>
</feature>
<feature type="compositionally biased region" description="Low complexity" evidence="1">
    <location>
        <begin position="258"/>
        <end position="268"/>
    </location>
</feature>